<dbReference type="InterPro" id="IPR029058">
    <property type="entry name" value="AB_hydrolase_fold"/>
</dbReference>
<reference evidence="3" key="1">
    <citation type="journal article" date="2019" name="Int. J. Syst. Evol. Microbiol.">
        <title>The Global Catalogue of Microorganisms (GCM) 10K type strain sequencing project: providing services to taxonomists for standard genome sequencing and annotation.</title>
        <authorList>
            <consortium name="The Broad Institute Genomics Platform"/>
            <consortium name="The Broad Institute Genome Sequencing Center for Infectious Disease"/>
            <person name="Wu L."/>
            <person name="Ma J."/>
        </authorList>
    </citation>
    <scope>NUCLEOTIDE SEQUENCE [LARGE SCALE GENOMIC DNA]</scope>
    <source>
        <strain evidence="3">JCM 9458</strain>
    </source>
</reference>
<dbReference type="SUPFAM" id="SSF53474">
    <property type="entry name" value="alpha/beta-Hydrolases"/>
    <property type="match status" value="1"/>
</dbReference>
<gene>
    <name evidence="2" type="ORF">GCM10020369_80540</name>
</gene>
<dbReference type="Gene3D" id="3.40.50.1820">
    <property type="entry name" value="alpha/beta hydrolase"/>
    <property type="match status" value="1"/>
</dbReference>
<sequence length="209" mass="22360">MQALARSYLARIRAAHPTGRYTLAGWCLGGPLAYEIALQAHADGEGDRIDDVILLDPPRAETPTNSHDILITHIHNACPHQTRSIVVEALAATEQLGIPERAAALVARLGLAGPGSSDYPLLGQMLMRLGDHAAMDSWRPTGQLPHLRLCLPQAVTPGSENAGESWRSHAAALTVTVVPGDHESMLTSEELHRALTAPCDSHPHQANGR</sequence>
<evidence type="ECO:0000259" key="1">
    <source>
        <dbReference type="Pfam" id="PF00975"/>
    </source>
</evidence>
<dbReference type="Proteomes" id="UP001501676">
    <property type="component" value="Unassembled WGS sequence"/>
</dbReference>
<name>A0ABP6TCI1_9ACTN</name>
<evidence type="ECO:0000313" key="2">
    <source>
        <dbReference type="EMBL" id="GAA3398105.1"/>
    </source>
</evidence>
<dbReference type="InterPro" id="IPR001031">
    <property type="entry name" value="Thioesterase"/>
</dbReference>
<dbReference type="EMBL" id="BAAAYN010000077">
    <property type="protein sequence ID" value="GAA3398105.1"/>
    <property type="molecule type" value="Genomic_DNA"/>
</dbReference>
<evidence type="ECO:0000313" key="3">
    <source>
        <dbReference type="Proteomes" id="UP001501676"/>
    </source>
</evidence>
<accession>A0ABP6TCI1</accession>
<feature type="domain" description="Thioesterase" evidence="1">
    <location>
        <begin position="1"/>
        <end position="191"/>
    </location>
</feature>
<protein>
    <recommendedName>
        <fullName evidence="1">Thioesterase domain-containing protein</fullName>
    </recommendedName>
</protein>
<organism evidence="2 3">
    <name type="scientific">Cryptosporangium minutisporangium</name>
    <dbReference type="NCBI Taxonomy" id="113569"/>
    <lineage>
        <taxon>Bacteria</taxon>
        <taxon>Bacillati</taxon>
        <taxon>Actinomycetota</taxon>
        <taxon>Actinomycetes</taxon>
        <taxon>Cryptosporangiales</taxon>
        <taxon>Cryptosporangiaceae</taxon>
        <taxon>Cryptosporangium</taxon>
    </lineage>
</organism>
<dbReference type="Pfam" id="PF00975">
    <property type="entry name" value="Thioesterase"/>
    <property type="match status" value="1"/>
</dbReference>
<proteinExistence type="predicted"/>
<keyword evidence="3" id="KW-1185">Reference proteome</keyword>
<comment type="caution">
    <text evidence="2">The sequence shown here is derived from an EMBL/GenBank/DDBJ whole genome shotgun (WGS) entry which is preliminary data.</text>
</comment>